<comment type="caution">
    <text evidence="1">The sequence shown here is derived from an EMBL/GenBank/DDBJ whole genome shotgun (WGS) entry which is preliminary data.</text>
</comment>
<reference evidence="1 2" key="1">
    <citation type="journal article" date="2021" name="Hortic Res">
        <title>High-quality reference genome and annotation aids understanding of berry development for evergreen blueberry (Vaccinium darrowii).</title>
        <authorList>
            <person name="Yu J."/>
            <person name="Hulse-Kemp A.M."/>
            <person name="Babiker E."/>
            <person name="Staton M."/>
        </authorList>
    </citation>
    <scope>NUCLEOTIDE SEQUENCE [LARGE SCALE GENOMIC DNA]</scope>
    <source>
        <strain evidence="2">cv. NJ 8807/NJ 8810</strain>
        <tissue evidence="1">Young leaf</tissue>
    </source>
</reference>
<dbReference type="Proteomes" id="UP000828048">
    <property type="component" value="Chromosome 10"/>
</dbReference>
<evidence type="ECO:0000313" key="2">
    <source>
        <dbReference type="Proteomes" id="UP000828048"/>
    </source>
</evidence>
<sequence length="136" mass="15503">MENNRMAVMFFPCQLAKAFTAKSQVGHRAMHTRKKLLKQHIISSSLALKMNTKFDEYWWNCRLTLAVAAILDPRVKMKLVEYFYPLIYDSSSRDFIDIVSCCMKALYNGTAICSMLDSHSQGLACQALVGLNQWIG</sequence>
<gene>
    <name evidence="1" type="ORF">Vadar_022533</name>
</gene>
<protein>
    <submittedName>
        <fullName evidence="1">Uncharacterized protein</fullName>
    </submittedName>
</protein>
<evidence type="ECO:0000313" key="1">
    <source>
        <dbReference type="EMBL" id="KAH7840852.1"/>
    </source>
</evidence>
<accession>A0ACB7XJ95</accession>
<organism evidence="1 2">
    <name type="scientific">Vaccinium darrowii</name>
    <dbReference type="NCBI Taxonomy" id="229202"/>
    <lineage>
        <taxon>Eukaryota</taxon>
        <taxon>Viridiplantae</taxon>
        <taxon>Streptophyta</taxon>
        <taxon>Embryophyta</taxon>
        <taxon>Tracheophyta</taxon>
        <taxon>Spermatophyta</taxon>
        <taxon>Magnoliopsida</taxon>
        <taxon>eudicotyledons</taxon>
        <taxon>Gunneridae</taxon>
        <taxon>Pentapetalae</taxon>
        <taxon>asterids</taxon>
        <taxon>Ericales</taxon>
        <taxon>Ericaceae</taxon>
        <taxon>Vaccinioideae</taxon>
        <taxon>Vaccinieae</taxon>
        <taxon>Vaccinium</taxon>
    </lineage>
</organism>
<name>A0ACB7XJ95_9ERIC</name>
<keyword evidence="2" id="KW-1185">Reference proteome</keyword>
<proteinExistence type="predicted"/>
<dbReference type="EMBL" id="CM037160">
    <property type="protein sequence ID" value="KAH7840852.1"/>
    <property type="molecule type" value="Genomic_DNA"/>
</dbReference>